<organism evidence="3 4">
    <name type="scientific">Nitratidesulfovibrio oxamicus</name>
    <dbReference type="NCBI Taxonomy" id="32016"/>
    <lineage>
        <taxon>Bacteria</taxon>
        <taxon>Pseudomonadati</taxon>
        <taxon>Thermodesulfobacteriota</taxon>
        <taxon>Desulfovibrionia</taxon>
        <taxon>Desulfovibrionales</taxon>
        <taxon>Desulfovibrionaceae</taxon>
        <taxon>Nitratidesulfovibrio</taxon>
    </lineage>
</organism>
<evidence type="ECO:0000259" key="2">
    <source>
        <dbReference type="PROSITE" id="PS50165"/>
    </source>
</evidence>
<dbReference type="InterPro" id="IPR001162">
    <property type="entry name" value="UvrC_RNase_H_dom"/>
</dbReference>
<dbReference type="RefSeq" id="WP_231039129.1">
    <property type="nucleotide sequence ID" value="NZ_VRYY01000493.1"/>
</dbReference>
<feature type="region of interest" description="Disordered" evidence="1">
    <location>
        <begin position="332"/>
        <end position="353"/>
    </location>
</feature>
<accession>A0ABS0J713</accession>
<dbReference type="Gene3D" id="1.10.150.20">
    <property type="entry name" value="5' to 3' exonuclease, C-terminal subdomain"/>
    <property type="match status" value="1"/>
</dbReference>
<protein>
    <submittedName>
        <fullName evidence="3">Excinuclease ABC subunit C</fullName>
    </submittedName>
</protein>
<dbReference type="Gene3D" id="3.30.420.340">
    <property type="entry name" value="UvrC, RNAse H endonuclease domain"/>
    <property type="match status" value="2"/>
</dbReference>
<dbReference type="PANTHER" id="PTHR30562">
    <property type="entry name" value="UVRC/OXIDOREDUCTASE"/>
    <property type="match status" value="1"/>
</dbReference>
<feature type="compositionally biased region" description="Basic and acidic residues" evidence="1">
    <location>
        <begin position="343"/>
        <end position="353"/>
    </location>
</feature>
<dbReference type="InterPro" id="IPR010994">
    <property type="entry name" value="RuvA_2-like"/>
</dbReference>
<dbReference type="Proteomes" id="UP001194469">
    <property type="component" value="Unassembled WGS sequence"/>
</dbReference>
<feature type="region of interest" description="Disordered" evidence="1">
    <location>
        <begin position="102"/>
        <end position="168"/>
    </location>
</feature>
<dbReference type="InterPro" id="IPR050066">
    <property type="entry name" value="UvrABC_protein_C"/>
</dbReference>
<dbReference type="SMART" id="SM00278">
    <property type="entry name" value="HhH1"/>
    <property type="match status" value="2"/>
</dbReference>
<evidence type="ECO:0000256" key="1">
    <source>
        <dbReference type="SAM" id="MobiDB-lite"/>
    </source>
</evidence>
<comment type="caution">
    <text evidence="3">The sequence shown here is derived from an EMBL/GenBank/DDBJ whole genome shotgun (WGS) entry which is preliminary data.</text>
</comment>
<feature type="non-terminal residue" evidence="3">
    <location>
        <position position="1"/>
    </location>
</feature>
<feature type="domain" description="UvrC family homology region profile" evidence="2">
    <location>
        <begin position="39"/>
        <end position="206"/>
    </location>
</feature>
<sequence>SLRAIEETLADLRGGPVRIVAPRSPEENRLVDMAAANAREHARRETEAPLPDLLARALHLPAPVRRVEAVDISHTGGRSTRAGMVVFEDGRPVRDAWRAYALDRPADSPADLSAASEPDRRPDDLPDGQPGDLPHALPEGPAKEPMEAQAGEAPETSIEHTDQSPTFTAGDDYAALAEWARRRIASGPPWADLVLIDGGRGQLSAVHRAVREAGGEGLFALASIAKARTEDGRADRRAGNVADRIFLPGRANPLPLRDGAPELLFLQHVRDAVHDFAIGRHRRARAGAALTGELQRVEGVGPKTARLLWDRFGTLAAMRAASEKELAEVPGIGPRRARQIHQRLKEMDTSRRR</sequence>
<keyword evidence="4" id="KW-1185">Reference proteome</keyword>
<dbReference type="SUPFAM" id="SSF47781">
    <property type="entry name" value="RuvA domain 2-like"/>
    <property type="match status" value="1"/>
</dbReference>
<dbReference type="PROSITE" id="PS50165">
    <property type="entry name" value="UVRC"/>
    <property type="match status" value="1"/>
</dbReference>
<dbReference type="InterPro" id="IPR003583">
    <property type="entry name" value="Hlx-hairpin-Hlx_DNA-bd_motif"/>
</dbReference>
<name>A0ABS0J713_9BACT</name>
<gene>
    <name evidence="3" type="primary">uvrC</name>
    <name evidence="3" type="ORF">FVW20_14475</name>
</gene>
<dbReference type="Pfam" id="PF14520">
    <property type="entry name" value="HHH_5"/>
    <property type="match status" value="1"/>
</dbReference>
<proteinExistence type="predicted"/>
<evidence type="ECO:0000313" key="3">
    <source>
        <dbReference type="EMBL" id="MBG3878181.1"/>
    </source>
</evidence>
<dbReference type="Pfam" id="PF08459">
    <property type="entry name" value="UvrC_RNaseH_dom"/>
    <property type="match status" value="2"/>
</dbReference>
<evidence type="ECO:0000313" key="4">
    <source>
        <dbReference type="Proteomes" id="UP001194469"/>
    </source>
</evidence>
<dbReference type="InterPro" id="IPR038476">
    <property type="entry name" value="UvrC_RNase_H_dom_sf"/>
</dbReference>
<feature type="compositionally biased region" description="Low complexity" evidence="1">
    <location>
        <begin position="107"/>
        <end position="116"/>
    </location>
</feature>
<reference evidence="3 4" key="1">
    <citation type="submission" date="2019-08" db="EMBL/GenBank/DDBJ databases">
        <authorList>
            <person name="Luo N."/>
        </authorList>
    </citation>
    <scope>NUCLEOTIDE SEQUENCE [LARGE SCALE GENOMIC DNA]</scope>
    <source>
        <strain evidence="3 4">NCIMB 9442</strain>
    </source>
</reference>
<dbReference type="EMBL" id="VRYY01000493">
    <property type="protein sequence ID" value="MBG3878181.1"/>
    <property type="molecule type" value="Genomic_DNA"/>
</dbReference>
<dbReference type="PANTHER" id="PTHR30562:SF1">
    <property type="entry name" value="UVRABC SYSTEM PROTEIN C"/>
    <property type="match status" value="1"/>
</dbReference>